<gene>
    <name evidence="2" type="ORF">EJQ19_22320</name>
</gene>
<sequence>MKLYERSIGFQLVMCGLMALCALGQLISNVAQHSPIGLIIFFVIIFAVFLVCGAVLTQDLTRKDPHILSGEVIFVEEYRIHIRQENGKLKKIRVKKVEYPNFHLGQQVNLHWTRSWSMLLAITAKEEP</sequence>
<dbReference type="RefSeq" id="WP_126143454.1">
    <property type="nucleotide sequence ID" value="NZ_RXHU01000072.1"/>
</dbReference>
<feature type="transmembrane region" description="Helical" evidence="1">
    <location>
        <begin position="36"/>
        <end position="56"/>
    </location>
</feature>
<accession>A0A430J8U7</accession>
<name>A0A430J8U7_9BACL</name>
<evidence type="ECO:0000313" key="3">
    <source>
        <dbReference type="Proteomes" id="UP000276128"/>
    </source>
</evidence>
<dbReference type="Proteomes" id="UP000276128">
    <property type="component" value="Unassembled WGS sequence"/>
</dbReference>
<dbReference type="EMBL" id="RXHU01000072">
    <property type="protein sequence ID" value="RTE06739.1"/>
    <property type="molecule type" value="Genomic_DNA"/>
</dbReference>
<protein>
    <submittedName>
        <fullName evidence="2">Uncharacterized protein</fullName>
    </submittedName>
</protein>
<reference evidence="2 3" key="1">
    <citation type="submission" date="2018-12" db="EMBL/GenBank/DDBJ databases">
        <title>Bacillus ochoae sp. nov., Paenibacillus whitsoniae sp. nov., Paenibacillus spiritus sp. nov. Isolated from the Mars Exploration Rover during spacecraft assembly.</title>
        <authorList>
            <person name="Seuylemezian A."/>
            <person name="Vaishampayan P."/>
        </authorList>
    </citation>
    <scope>NUCLEOTIDE SEQUENCE [LARGE SCALE GENOMIC DNA]</scope>
    <source>
        <strain evidence="2 3">MER 54</strain>
    </source>
</reference>
<dbReference type="AlphaFoldDB" id="A0A430J8U7"/>
<comment type="caution">
    <text evidence="2">The sequence shown here is derived from an EMBL/GenBank/DDBJ whole genome shotgun (WGS) entry which is preliminary data.</text>
</comment>
<evidence type="ECO:0000256" key="1">
    <source>
        <dbReference type="SAM" id="Phobius"/>
    </source>
</evidence>
<keyword evidence="1" id="KW-1133">Transmembrane helix</keyword>
<dbReference type="OrthoDB" id="2617628at2"/>
<evidence type="ECO:0000313" key="2">
    <source>
        <dbReference type="EMBL" id="RTE06739.1"/>
    </source>
</evidence>
<proteinExistence type="predicted"/>
<keyword evidence="1" id="KW-0812">Transmembrane</keyword>
<keyword evidence="1" id="KW-0472">Membrane</keyword>
<feature type="transmembrane region" description="Helical" evidence="1">
    <location>
        <begin position="12"/>
        <end position="30"/>
    </location>
</feature>
<organism evidence="2 3">
    <name type="scientific">Paenibacillus whitsoniae</name>
    <dbReference type="NCBI Taxonomy" id="2496558"/>
    <lineage>
        <taxon>Bacteria</taxon>
        <taxon>Bacillati</taxon>
        <taxon>Bacillota</taxon>
        <taxon>Bacilli</taxon>
        <taxon>Bacillales</taxon>
        <taxon>Paenibacillaceae</taxon>
        <taxon>Paenibacillus</taxon>
    </lineage>
</organism>
<keyword evidence="3" id="KW-1185">Reference proteome</keyword>